<protein>
    <submittedName>
        <fullName evidence="2">Uncharacterized protein</fullName>
    </submittedName>
</protein>
<proteinExistence type="predicted"/>
<feature type="region of interest" description="Disordered" evidence="1">
    <location>
        <begin position="85"/>
        <end position="106"/>
    </location>
</feature>
<accession>A0ABD1QNY4</accession>
<dbReference type="InterPro" id="IPR053273">
    <property type="entry name" value="CST_Regulator"/>
</dbReference>
<dbReference type="PANTHER" id="PTHR34659:SF8">
    <property type="entry name" value="(RAPE) HYPOTHETICAL PROTEIN"/>
    <property type="match status" value="1"/>
</dbReference>
<dbReference type="Proteomes" id="UP001604336">
    <property type="component" value="Unassembled WGS sequence"/>
</dbReference>
<organism evidence="2 3">
    <name type="scientific">Abeliophyllum distichum</name>
    <dbReference type="NCBI Taxonomy" id="126358"/>
    <lineage>
        <taxon>Eukaryota</taxon>
        <taxon>Viridiplantae</taxon>
        <taxon>Streptophyta</taxon>
        <taxon>Embryophyta</taxon>
        <taxon>Tracheophyta</taxon>
        <taxon>Spermatophyta</taxon>
        <taxon>Magnoliopsida</taxon>
        <taxon>eudicotyledons</taxon>
        <taxon>Gunneridae</taxon>
        <taxon>Pentapetalae</taxon>
        <taxon>asterids</taxon>
        <taxon>lamiids</taxon>
        <taxon>Lamiales</taxon>
        <taxon>Oleaceae</taxon>
        <taxon>Forsythieae</taxon>
        <taxon>Abeliophyllum</taxon>
    </lineage>
</organism>
<evidence type="ECO:0000313" key="2">
    <source>
        <dbReference type="EMBL" id="KAL2476681.1"/>
    </source>
</evidence>
<feature type="region of interest" description="Disordered" evidence="1">
    <location>
        <begin position="144"/>
        <end position="165"/>
    </location>
</feature>
<name>A0ABD1QNY4_9LAMI</name>
<dbReference type="PANTHER" id="PTHR34659">
    <property type="entry name" value="BNAA05G11610D PROTEIN"/>
    <property type="match status" value="1"/>
</dbReference>
<sequence length="296" mass="32726">MPWAGNIYEKFEAMCLEVEEVMYQDSVKYMENQVQKVGVSVKKFYSEIMQDLLPPSCVDPVKVAASNLSLNPCAHSDMYKKPKASMLGNSKLKKESTEDKETADEDVGKKLSLSGLGDKSDTSSLCKMKESCVAPGMFLDGDVVSQQGSNTSSHKIKSQQGSNTSNIKSGIEEVIISDEGVEDNFDIDVIHNNEAVEQRADITKEDEKSKLEESCVLVEGDKLRFSTLGPGRQKSYKKKIREAFLSKLRSRKEEYGNLVVQYGNLDGMEGTEMVIPGSNIISDNAKLQVTSTMRMG</sequence>
<comment type="caution">
    <text evidence="2">The sequence shown here is derived from an EMBL/GenBank/DDBJ whole genome shotgun (WGS) entry which is preliminary data.</text>
</comment>
<gene>
    <name evidence="2" type="ORF">Adt_37417</name>
</gene>
<evidence type="ECO:0000313" key="3">
    <source>
        <dbReference type="Proteomes" id="UP001604336"/>
    </source>
</evidence>
<dbReference type="AlphaFoldDB" id="A0ABD1QNY4"/>
<evidence type="ECO:0000256" key="1">
    <source>
        <dbReference type="SAM" id="MobiDB-lite"/>
    </source>
</evidence>
<dbReference type="EMBL" id="JBFOLK010000011">
    <property type="protein sequence ID" value="KAL2476681.1"/>
    <property type="molecule type" value="Genomic_DNA"/>
</dbReference>
<keyword evidence="3" id="KW-1185">Reference proteome</keyword>
<reference evidence="3" key="1">
    <citation type="submission" date="2024-07" db="EMBL/GenBank/DDBJ databases">
        <title>Two chromosome-level genome assemblies of Korean endemic species Abeliophyllum distichum and Forsythia ovata (Oleaceae).</title>
        <authorList>
            <person name="Jang H."/>
        </authorList>
    </citation>
    <scope>NUCLEOTIDE SEQUENCE [LARGE SCALE GENOMIC DNA]</scope>
</reference>